<dbReference type="PANTHER" id="PTHR35596:SF1">
    <property type="entry name" value="MICROBIAL-TYPE PARG CATALYTIC DOMAIN-CONTAINING PROTEIN"/>
    <property type="match status" value="1"/>
</dbReference>
<dbReference type="EMBL" id="MU007068">
    <property type="protein sequence ID" value="KAF2425750.1"/>
    <property type="molecule type" value="Genomic_DNA"/>
</dbReference>
<name>A0A9P4NKX2_9PEZI</name>
<dbReference type="InterPro" id="IPR043472">
    <property type="entry name" value="Macro_dom-like"/>
</dbReference>
<reference evidence="3" key="1">
    <citation type="journal article" date="2020" name="Stud. Mycol.">
        <title>101 Dothideomycetes genomes: a test case for predicting lifestyles and emergence of pathogens.</title>
        <authorList>
            <person name="Haridas S."/>
            <person name="Albert R."/>
            <person name="Binder M."/>
            <person name="Bloem J."/>
            <person name="Labutti K."/>
            <person name="Salamov A."/>
            <person name="Andreopoulos B."/>
            <person name="Baker S."/>
            <person name="Barry K."/>
            <person name="Bills G."/>
            <person name="Bluhm B."/>
            <person name="Cannon C."/>
            <person name="Castanera R."/>
            <person name="Culley D."/>
            <person name="Daum C."/>
            <person name="Ezra D."/>
            <person name="Gonzalez J."/>
            <person name="Henrissat B."/>
            <person name="Kuo A."/>
            <person name="Liang C."/>
            <person name="Lipzen A."/>
            <person name="Lutzoni F."/>
            <person name="Magnuson J."/>
            <person name="Mondo S."/>
            <person name="Nolan M."/>
            <person name="Ohm R."/>
            <person name="Pangilinan J."/>
            <person name="Park H.-J."/>
            <person name="Ramirez L."/>
            <person name="Alfaro M."/>
            <person name="Sun H."/>
            <person name="Tritt A."/>
            <person name="Yoshinaga Y."/>
            <person name="Zwiers L.-H."/>
            <person name="Turgeon B."/>
            <person name="Goodwin S."/>
            <person name="Spatafora J."/>
            <person name="Crous P."/>
            <person name="Grigoriev I."/>
        </authorList>
    </citation>
    <scope>NUCLEOTIDE SEQUENCE</scope>
    <source>
        <strain evidence="3">CBS 130266</strain>
    </source>
</reference>
<proteinExistence type="predicted"/>
<keyword evidence="4" id="KW-1185">Reference proteome</keyword>
<dbReference type="Pfam" id="PF10021">
    <property type="entry name" value="PARG_cat_microb"/>
    <property type="match status" value="1"/>
</dbReference>
<evidence type="ECO:0000256" key="1">
    <source>
        <dbReference type="SAM" id="MobiDB-lite"/>
    </source>
</evidence>
<dbReference type="AlphaFoldDB" id="A0A9P4NKX2"/>
<evidence type="ECO:0000259" key="2">
    <source>
        <dbReference type="Pfam" id="PF10021"/>
    </source>
</evidence>
<dbReference type="OrthoDB" id="9985428at2759"/>
<feature type="domain" description="Microbial-type PARG catalytic" evidence="2">
    <location>
        <begin position="66"/>
        <end position="166"/>
    </location>
</feature>
<dbReference type="Gene3D" id="3.40.220.10">
    <property type="entry name" value="Leucine Aminopeptidase, subunit E, domain 1"/>
    <property type="match status" value="1"/>
</dbReference>
<evidence type="ECO:0000313" key="3">
    <source>
        <dbReference type="EMBL" id="KAF2425750.1"/>
    </source>
</evidence>
<dbReference type="Proteomes" id="UP000800235">
    <property type="component" value="Unassembled WGS sequence"/>
</dbReference>
<dbReference type="InterPro" id="IPR019261">
    <property type="entry name" value="PARG_cat_microbial"/>
</dbReference>
<sequence length="405" mass="44932">MGRLESSTAPVAPQAYRKDQRAKHARLTINKTIPAIIASEARARRGNQQAELIVDTLDDATTVNNQNIDRKSQTQNDPSVLRICVKVTDTLSAARELYLAHSNSKQNVAILNMASPLRPGGGVLNGATSQEEFLCTRTTLLPSLQDKWYRLPELGAIWSPDVCVFRVPGADTDHDEELGKVSRFYVDTISAGMLRFPELTAIVTQQETVAEGNTEGAEEKVYASPKDRETALSKMRTVMRILKAKGCERVILGAWGCGAYGNPVGEIARAWKKVLVEGSKKSRVIRNNNQRAGSGADWAPLKEVIFAIRDANVAQLFADYWGSGIELEMRESRLSDQNIESKAEQDMEEHQAKLTELQLHLAQVKTPLLRAGIEDAVRALESQVLHFETADSRRKDHMPEPEYIT</sequence>
<protein>
    <recommendedName>
        <fullName evidence="2">Microbial-type PARG catalytic domain-containing protein</fullName>
    </recommendedName>
</protein>
<dbReference type="PANTHER" id="PTHR35596">
    <property type="entry name" value="DUF2263 DOMAIN-CONTAINING PROTEIN"/>
    <property type="match status" value="1"/>
</dbReference>
<feature type="region of interest" description="Disordered" evidence="1">
    <location>
        <begin position="1"/>
        <end position="23"/>
    </location>
</feature>
<gene>
    <name evidence="3" type="ORF">EJ08DRAFT_594209</name>
</gene>
<accession>A0A9P4NKX2</accession>
<evidence type="ECO:0000313" key="4">
    <source>
        <dbReference type="Proteomes" id="UP000800235"/>
    </source>
</evidence>
<dbReference type="SUPFAM" id="SSF52949">
    <property type="entry name" value="Macro domain-like"/>
    <property type="match status" value="1"/>
</dbReference>
<organism evidence="3 4">
    <name type="scientific">Tothia fuscella</name>
    <dbReference type="NCBI Taxonomy" id="1048955"/>
    <lineage>
        <taxon>Eukaryota</taxon>
        <taxon>Fungi</taxon>
        <taxon>Dikarya</taxon>
        <taxon>Ascomycota</taxon>
        <taxon>Pezizomycotina</taxon>
        <taxon>Dothideomycetes</taxon>
        <taxon>Pleosporomycetidae</taxon>
        <taxon>Venturiales</taxon>
        <taxon>Cylindrosympodiaceae</taxon>
        <taxon>Tothia</taxon>
    </lineage>
</organism>
<comment type="caution">
    <text evidence="3">The sequence shown here is derived from an EMBL/GenBank/DDBJ whole genome shotgun (WGS) entry which is preliminary data.</text>
</comment>